<feature type="chain" id="PRO_5041451499" description="Dickkopf N-terminal cysteine-rich domain-containing protein" evidence="1">
    <location>
        <begin position="18"/>
        <end position="94"/>
    </location>
</feature>
<evidence type="ECO:0000313" key="3">
    <source>
        <dbReference type="Proteomes" id="UP001177023"/>
    </source>
</evidence>
<comment type="caution">
    <text evidence="2">The sequence shown here is derived from an EMBL/GenBank/DDBJ whole genome shotgun (WGS) entry which is preliminary data.</text>
</comment>
<sequence>MRSFLALLFLLVTIASCEYWTCEVDADCLAGRSCRKSYHNWPLKSCLRPRENRAMVVFRRPQHTDEGIRCETDAECPAGLSCRTQPKTMERSCQ</sequence>
<dbReference type="PROSITE" id="PS51257">
    <property type="entry name" value="PROKAR_LIPOPROTEIN"/>
    <property type="match status" value="1"/>
</dbReference>
<evidence type="ECO:0008006" key="4">
    <source>
        <dbReference type="Google" id="ProtNLM"/>
    </source>
</evidence>
<proteinExistence type="predicted"/>
<gene>
    <name evidence="2" type="ORF">MSPICULIGERA_LOCUS14090</name>
</gene>
<protein>
    <recommendedName>
        <fullName evidence="4">Dickkopf N-terminal cysteine-rich domain-containing protein</fullName>
    </recommendedName>
</protein>
<dbReference type="AlphaFoldDB" id="A0AA36CWM6"/>
<feature type="signal peptide" evidence="1">
    <location>
        <begin position="1"/>
        <end position="17"/>
    </location>
</feature>
<feature type="non-terminal residue" evidence="2">
    <location>
        <position position="94"/>
    </location>
</feature>
<reference evidence="2" key="1">
    <citation type="submission" date="2023-06" db="EMBL/GenBank/DDBJ databases">
        <authorList>
            <person name="Delattre M."/>
        </authorList>
    </citation>
    <scope>NUCLEOTIDE SEQUENCE</scope>
    <source>
        <strain evidence="2">AF72</strain>
    </source>
</reference>
<organism evidence="2 3">
    <name type="scientific">Mesorhabditis spiculigera</name>
    <dbReference type="NCBI Taxonomy" id="96644"/>
    <lineage>
        <taxon>Eukaryota</taxon>
        <taxon>Metazoa</taxon>
        <taxon>Ecdysozoa</taxon>
        <taxon>Nematoda</taxon>
        <taxon>Chromadorea</taxon>
        <taxon>Rhabditida</taxon>
        <taxon>Rhabditina</taxon>
        <taxon>Rhabditomorpha</taxon>
        <taxon>Rhabditoidea</taxon>
        <taxon>Rhabditidae</taxon>
        <taxon>Mesorhabditinae</taxon>
        <taxon>Mesorhabditis</taxon>
    </lineage>
</organism>
<dbReference type="EMBL" id="CATQJA010002641">
    <property type="protein sequence ID" value="CAJ0575783.1"/>
    <property type="molecule type" value="Genomic_DNA"/>
</dbReference>
<evidence type="ECO:0000313" key="2">
    <source>
        <dbReference type="EMBL" id="CAJ0575783.1"/>
    </source>
</evidence>
<evidence type="ECO:0000256" key="1">
    <source>
        <dbReference type="SAM" id="SignalP"/>
    </source>
</evidence>
<keyword evidence="1" id="KW-0732">Signal</keyword>
<accession>A0AA36CWM6</accession>
<name>A0AA36CWM6_9BILA</name>
<keyword evidence="3" id="KW-1185">Reference proteome</keyword>
<dbReference type="Proteomes" id="UP001177023">
    <property type="component" value="Unassembled WGS sequence"/>
</dbReference>